<evidence type="ECO:0000256" key="1">
    <source>
        <dbReference type="SAM" id="Phobius"/>
    </source>
</evidence>
<evidence type="ECO:0000313" key="2">
    <source>
        <dbReference type="EMBL" id="KKM75304.1"/>
    </source>
</evidence>
<keyword evidence="1" id="KW-0472">Membrane</keyword>
<dbReference type="EMBL" id="LAZR01008999">
    <property type="protein sequence ID" value="KKM75304.1"/>
    <property type="molecule type" value="Genomic_DNA"/>
</dbReference>
<feature type="transmembrane region" description="Helical" evidence="1">
    <location>
        <begin position="16"/>
        <end position="41"/>
    </location>
</feature>
<organism evidence="2">
    <name type="scientific">marine sediment metagenome</name>
    <dbReference type="NCBI Taxonomy" id="412755"/>
    <lineage>
        <taxon>unclassified sequences</taxon>
        <taxon>metagenomes</taxon>
        <taxon>ecological metagenomes</taxon>
    </lineage>
</organism>
<sequence length="114" mass="12915">MADKEGRSTIGEINPLWLVVIGMIVFIGIYLVSSIAGFFFYQEETFTATVSRIEHYGVGGFTGGTKTTVHFDDGRVYDAWEIPDLREGREYTIEYRTPYFIKEPYLVIISGGLN</sequence>
<reference evidence="2" key="1">
    <citation type="journal article" date="2015" name="Nature">
        <title>Complex archaea that bridge the gap between prokaryotes and eukaryotes.</title>
        <authorList>
            <person name="Spang A."/>
            <person name="Saw J.H."/>
            <person name="Jorgensen S.L."/>
            <person name="Zaremba-Niedzwiedzka K."/>
            <person name="Martijn J."/>
            <person name="Lind A.E."/>
            <person name="van Eijk R."/>
            <person name="Schleper C."/>
            <person name="Guy L."/>
            <person name="Ettema T.J."/>
        </authorList>
    </citation>
    <scope>NUCLEOTIDE SEQUENCE</scope>
</reference>
<keyword evidence="1" id="KW-1133">Transmembrane helix</keyword>
<accession>A0A0F9JZV2</accession>
<name>A0A0F9JZV2_9ZZZZ</name>
<dbReference type="AlphaFoldDB" id="A0A0F9JZV2"/>
<protein>
    <submittedName>
        <fullName evidence="2">Uncharacterized protein</fullName>
    </submittedName>
</protein>
<gene>
    <name evidence="2" type="ORF">LCGC14_1391590</name>
</gene>
<proteinExistence type="predicted"/>
<comment type="caution">
    <text evidence="2">The sequence shown here is derived from an EMBL/GenBank/DDBJ whole genome shotgun (WGS) entry which is preliminary data.</text>
</comment>
<keyword evidence="1" id="KW-0812">Transmembrane</keyword>